<organism evidence="4 5">
    <name type="scientific">Halopolyspora algeriensis</name>
    <dbReference type="NCBI Taxonomy" id="1500506"/>
    <lineage>
        <taxon>Bacteria</taxon>
        <taxon>Bacillati</taxon>
        <taxon>Actinomycetota</taxon>
        <taxon>Actinomycetes</taxon>
        <taxon>Actinomycetes incertae sedis</taxon>
        <taxon>Halopolyspora</taxon>
    </lineage>
</organism>
<dbReference type="AlphaFoldDB" id="A0A368V963"/>
<dbReference type="InterPro" id="IPR009100">
    <property type="entry name" value="AcylCoA_DH/oxidase_NM_dom_sf"/>
</dbReference>
<feature type="domain" description="Acyl-CoA dehydrogenase C-terminal" evidence="3">
    <location>
        <begin position="245"/>
        <end position="314"/>
    </location>
</feature>
<name>A0A368V963_9ACTN</name>
<accession>A0A368V963</accession>
<dbReference type="Gene3D" id="1.20.140.10">
    <property type="entry name" value="Butyryl-CoA Dehydrogenase, subunit A, domain 3"/>
    <property type="match status" value="1"/>
</dbReference>
<dbReference type="InterPro" id="IPR046373">
    <property type="entry name" value="Acyl-CoA_Oxase/DH_mid-dom_sf"/>
</dbReference>
<dbReference type="InterPro" id="IPR037069">
    <property type="entry name" value="AcylCoA_DH/ox_N_sf"/>
</dbReference>
<proteinExistence type="predicted"/>
<sequence>MSTTEQQQASQTEVPNTAETILAAANALVPELRERSAEIERNRALPPDIVELLRGAGVFRMGFAKEFGGPELTSMEQTEVIETLAYGDTSVAWCAMVGMDTGLYALDGASIREMFPSLDVTVAGMLPPAGRADRVPGGYRLSGRWGFGSGILHADWVSAGAVTYTDGQQDLTASGKPNWRIMMVRPSEVRLIDNWYPTGLVGTGSADYEIDEVFVPEEHTFAFGAPTRSGALSAPDVLMRKMPGVALGVARAALDYVREVASSKFNRMLGIRWADDYRVQYTLGECEMDFITMRHGVYRSLQHRWDRLENGASLDDFTPDERIETMLTRRYAM</sequence>
<dbReference type="Proteomes" id="UP000253495">
    <property type="component" value="Unassembled WGS sequence"/>
</dbReference>
<dbReference type="GO" id="GO:0050660">
    <property type="term" value="F:flavin adenine dinucleotide binding"/>
    <property type="evidence" value="ECO:0007669"/>
    <property type="project" value="InterPro"/>
</dbReference>
<reference evidence="4 5" key="1">
    <citation type="submission" date="2018-07" db="EMBL/GenBank/DDBJ databases">
        <title>Genomic Encyclopedia of Type Strains, Phase III (KMG-III): the genomes of soil and plant-associated and newly described type strains.</title>
        <authorList>
            <person name="Whitman W."/>
        </authorList>
    </citation>
    <scope>NUCLEOTIDE SEQUENCE [LARGE SCALE GENOMIC DNA]</scope>
    <source>
        <strain evidence="4 5">CECT 8575</strain>
    </source>
</reference>
<dbReference type="Pfam" id="PF08028">
    <property type="entry name" value="Acyl-CoA_dh_2"/>
    <property type="match status" value="1"/>
</dbReference>
<evidence type="ECO:0000313" key="4">
    <source>
        <dbReference type="EMBL" id="RCW37652.1"/>
    </source>
</evidence>
<dbReference type="Pfam" id="PF02771">
    <property type="entry name" value="Acyl-CoA_dh_N"/>
    <property type="match status" value="1"/>
</dbReference>
<evidence type="ECO:0000259" key="3">
    <source>
        <dbReference type="Pfam" id="PF08028"/>
    </source>
</evidence>
<dbReference type="InterPro" id="IPR013786">
    <property type="entry name" value="AcylCoA_DH/ox_N"/>
</dbReference>
<feature type="domain" description="Acyl-CoA dehydrogenase/oxidase N-terminal" evidence="2">
    <location>
        <begin position="30"/>
        <end position="105"/>
    </location>
</feature>
<keyword evidence="5" id="KW-1185">Reference proteome</keyword>
<protein>
    <submittedName>
        <fullName evidence="4">Alkylation response protein AidB-like acyl-CoA dehydrogenase</fullName>
    </submittedName>
</protein>
<evidence type="ECO:0000259" key="2">
    <source>
        <dbReference type="Pfam" id="PF02771"/>
    </source>
</evidence>
<dbReference type="Gene3D" id="1.10.540.10">
    <property type="entry name" value="Acyl-CoA dehydrogenase/oxidase, N-terminal domain"/>
    <property type="match status" value="1"/>
</dbReference>
<dbReference type="RefSeq" id="WP_114455128.1">
    <property type="nucleotide sequence ID" value="NZ_QPJC01000025.1"/>
</dbReference>
<dbReference type="InterPro" id="IPR013107">
    <property type="entry name" value="Acyl-CoA_DH_C"/>
</dbReference>
<evidence type="ECO:0000313" key="5">
    <source>
        <dbReference type="Proteomes" id="UP000253495"/>
    </source>
</evidence>
<dbReference type="Gene3D" id="2.40.110.10">
    <property type="entry name" value="Butyryl-CoA Dehydrogenase, subunit A, domain 2"/>
    <property type="match status" value="1"/>
</dbReference>
<dbReference type="EMBL" id="QPJC01000025">
    <property type="protein sequence ID" value="RCW37652.1"/>
    <property type="molecule type" value="Genomic_DNA"/>
</dbReference>
<comment type="caution">
    <text evidence="4">The sequence shown here is derived from an EMBL/GenBank/DDBJ whole genome shotgun (WGS) entry which is preliminary data.</text>
</comment>
<keyword evidence="1" id="KW-0560">Oxidoreductase</keyword>
<evidence type="ECO:0000256" key="1">
    <source>
        <dbReference type="ARBA" id="ARBA00023002"/>
    </source>
</evidence>
<dbReference type="SUPFAM" id="SSF56645">
    <property type="entry name" value="Acyl-CoA dehydrogenase NM domain-like"/>
    <property type="match status" value="1"/>
</dbReference>
<feature type="non-terminal residue" evidence="4">
    <location>
        <position position="333"/>
    </location>
</feature>
<dbReference type="GO" id="GO:0016627">
    <property type="term" value="F:oxidoreductase activity, acting on the CH-CH group of donors"/>
    <property type="evidence" value="ECO:0007669"/>
    <property type="project" value="InterPro"/>
</dbReference>
<gene>
    <name evidence="4" type="ORF">DFQ14_1258</name>
</gene>